<proteinExistence type="predicted"/>
<evidence type="ECO:0000256" key="2">
    <source>
        <dbReference type="SAM" id="MobiDB-lite"/>
    </source>
</evidence>
<name>A0A975BCA2_9BACT</name>
<sequence>MNDFLKSLRSNSKDKRFDRSSRRPYNPQYNGNPQYRSDEEVNGNLKRGHLPGSDNEKLTKLAEGFLPEIKTFMESIAENQKRMTDAEERKAEMLAEIAKSLQALLKSGISLPLNQLDQVVENQTFYEPGNNPKIENNDNNNPAAPDRETILNIIFSMREKGTTFGEIASFLDSKNIPTFSKKGTWHAQTIHRICKKMNK</sequence>
<dbReference type="EMBL" id="CP061799">
    <property type="protein sequence ID" value="QTA82625.1"/>
    <property type="molecule type" value="Genomic_DNA"/>
</dbReference>
<keyword evidence="1" id="KW-0175">Coiled coil</keyword>
<evidence type="ECO:0000256" key="1">
    <source>
        <dbReference type="SAM" id="Coils"/>
    </source>
</evidence>
<dbReference type="GO" id="GO:0003677">
    <property type="term" value="F:DNA binding"/>
    <property type="evidence" value="ECO:0007669"/>
    <property type="project" value="UniProtKB-KW"/>
</dbReference>
<protein>
    <submittedName>
        <fullName evidence="3">DNA-binding recombinase domain-containing protein</fullName>
    </submittedName>
</protein>
<evidence type="ECO:0000313" key="4">
    <source>
        <dbReference type="Proteomes" id="UP000663720"/>
    </source>
</evidence>
<feature type="region of interest" description="Disordered" evidence="2">
    <location>
        <begin position="1"/>
        <end position="55"/>
    </location>
</feature>
<keyword evidence="4" id="KW-1185">Reference proteome</keyword>
<dbReference type="RefSeq" id="WP_207688534.1">
    <property type="nucleotide sequence ID" value="NZ_CP061799.1"/>
</dbReference>
<keyword evidence="3" id="KW-0238">DNA-binding</keyword>
<accession>A0A975BCA2</accession>
<dbReference type="Proteomes" id="UP000663720">
    <property type="component" value="Chromosome"/>
</dbReference>
<dbReference type="AlphaFoldDB" id="A0A975BCA2"/>
<feature type="compositionally biased region" description="Basic and acidic residues" evidence="2">
    <location>
        <begin position="11"/>
        <end position="21"/>
    </location>
</feature>
<gene>
    <name evidence="3" type="ORF">dnl_50040</name>
</gene>
<reference evidence="3" key="1">
    <citation type="journal article" date="2021" name="Microb. Physiol.">
        <title>Proteogenomic Insights into the Physiology of Marine, Sulfate-Reducing, Filamentous Desulfonema limicola and Desulfonema magnum.</title>
        <authorList>
            <person name="Schnaars V."/>
            <person name="Wohlbrand L."/>
            <person name="Scheve S."/>
            <person name="Hinrichs C."/>
            <person name="Reinhardt R."/>
            <person name="Rabus R."/>
        </authorList>
    </citation>
    <scope>NUCLEOTIDE SEQUENCE</scope>
    <source>
        <strain evidence="3">5ac10</strain>
    </source>
</reference>
<feature type="coiled-coil region" evidence="1">
    <location>
        <begin position="69"/>
        <end position="103"/>
    </location>
</feature>
<organism evidence="3 4">
    <name type="scientific">Desulfonema limicola</name>
    <dbReference type="NCBI Taxonomy" id="45656"/>
    <lineage>
        <taxon>Bacteria</taxon>
        <taxon>Pseudomonadati</taxon>
        <taxon>Thermodesulfobacteriota</taxon>
        <taxon>Desulfobacteria</taxon>
        <taxon>Desulfobacterales</taxon>
        <taxon>Desulfococcaceae</taxon>
        <taxon>Desulfonema</taxon>
    </lineage>
</organism>
<dbReference type="KEGG" id="dli:dnl_50040"/>
<evidence type="ECO:0000313" key="3">
    <source>
        <dbReference type="EMBL" id="QTA82625.1"/>
    </source>
</evidence>